<feature type="signal peptide" evidence="1">
    <location>
        <begin position="1"/>
        <end position="22"/>
    </location>
</feature>
<sequence length="285" mass="31117">MRLPLAIGTCVLASLLPLASSADEKSRFDGAAVLTLRLDGNIEVDPQGKVLSHSFKTELPDDIREVVTRVVEQFPFEPPVRDGMPARVRSDMTVTLAAQPTTAGYAVRLEDVVFQGVDMPQDAGRWVIVDMKPRIEHPKVPVVAVMPLAVQIAPDGKVLNAFARQCIVQATAKGRDNAVTCQKLEQNAIRAVKKWKLVYEPPAGSSVAPSEPVTAILVLHFMWEDTKVAAELRGTWQAEWRTKPRWAPWESKQGPSIGTMNPTPTGYVQSVPALSLRDGVIGKAL</sequence>
<feature type="chain" id="PRO_5046037122" description="TonB C-terminal domain-containing protein" evidence="1">
    <location>
        <begin position="23"/>
        <end position="285"/>
    </location>
</feature>
<keyword evidence="1" id="KW-0732">Signal</keyword>
<evidence type="ECO:0008006" key="4">
    <source>
        <dbReference type="Google" id="ProtNLM"/>
    </source>
</evidence>
<keyword evidence="3" id="KW-1185">Reference proteome</keyword>
<comment type="caution">
    <text evidence="2">The sequence shown here is derived from an EMBL/GenBank/DDBJ whole genome shotgun (WGS) entry which is preliminary data.</text>
</comment>
<dbReference type="RefSeq" id="WP_230527642.1">
    <property type="nucleotide sequence ID" value="NZ_JAJGAK010000003.1"/>
</dbReference>
<gene>
    <name evidence="2" type="ORF">LK996_12220</name>
</gene>
<accession>A0ABS8JJR3</accession>
<evidence type="ECO:0000256" key="1">
    <source>
        <dbReference type="SAM" id="SignalP"/>
    </source>
</evidence>
<evidence type="ECO:0000313" key="2">
    <source>
        <dbReference type="EMBL" id="MCC8363839.1"/>
    </source>
</evidence>
<reference evidence="2" key="1">
    <citation type="submission" date="2021-10" db="EMBL/GenBank/DDBJ databases">
        <authorList>
            <person name="Lyu M."/>
            <person name="Wang X."/>
            <person name="Meng X."/>
            <person name="Xu K."/>
        </authorList>
    </citation>
    <scope>NUCLEOTIDE SEQUENCE</scope>
    <source>
        <strain evidence="2">A6</strain>
    </source>
</reference>
<evidence type="ECO:0000313" key="3">
    <source>
        <dbReference type="Proteomes" id="UP001165293"/>
    </source>
</evidence>
<dbReference type="Proteomes" id="UP001165293">
    <property type="component" value="Unassembled WGS sequence"/>
</dbReference>
<name>A0ABS8JJR3_9GAMM</name>
<proteinExistence type="predicted"/>
<organism evidence="2 3">
    <name type="scientific">Noviluteimonas lactosilytica</name>
    <dbReference type="NCBI Taxonomy" id="2888523"/>
    <lineage>
        <taxon>Bacteria</taxon>
        <taxon>Pseudomonadati</taxon>
        <taxon>Pseudomonadota</taxon>
        <taxon>Gammaproteobacteria</taxon>
        <taxon>Lysobacterales</taxon>
        <taxon>Lysobacteraceae</taxon>
        <taxon>Noviluteimonas</taxon>
    </lineage>
</organism>
<protein>
    <recommendedName>
        <fullName evidence="4">TonB C-terminal domain-containing protein</fullName>
    </recommendedName>
</protein>
<dbReference type="EMBL" id="JAJGAK010000003">
    <property type="protein sequence ID" value="MCC8363839.1"/>
    <property type="molecule type" value="Genomic_DNA"/>
</dbReference>